<evidence type="ECO:0000313" key="11">
    <source>
        <dbReference type="Proteomes" id="UP000224634"/>
    </source>
</evidence>
<comment type="subcellular location">
    <subcellularLocation>
        <location evidence="1">Cell membrane</location>
        <topology evidence="1">Multi-pass membrane protein</topology>
    </subcellularLocation>
</comment>
<proteinExistence type="predicted"/>
<gene>
    <name evidence="10" type="ORF">AJ80_02491</name>
</gene>
<feature type="transmembrane region" description="Helical" evidence="9">
    <location>
        <begin position="332"/>
        <end position="351"/>
    </location>
</feature>
<protein>
    <submittedName>
        <fullName evidence="10">Uncharacterized protein</fullName>
    </submittedName>
</protein>
<dbReference type="PANTHER" id="PTHR33281:SF19">
    <property type="entry name" value="VOLTAGE-DEPENDENT ANION CHANNEL-FORMING PROTEIN YNEE"/>
    <property type="match status" value="1"/>
</dbReference>
<sequence>MADEPALHSRPSVQKRTSSERTKTNNDDLPLPKIKQLTPQATYANGSDPSDLNLPQQILHRKESTDLDDYFVGPRSLDRHSKWPSFLRIHGSVMPRMIVPMLFMACWSTLIAVVSDKVRPLGISSILLTVLGFVVGLALSLRSSTAYERYAEGRKYWAALMQASRTIARIIWIHTLEREGEEGKDDLLAKLSGINLIVAFSVALKHKLRFEPDFAYEDLAGLIGHLDTFAKAAHGDPAVSTTPKPGTLKAVGSYLGLPFAMSNPRKAIKRSRKPLGNLPLEILSYLSSYIDTIITNGTLVHPVYQSQAGAALVALDDVMTGTERVLNTPLPLAYTILISQISWIYVMILPFQLVADLGYISIPGALVGTYIIHGLAAICAEIENPFGNDVNDLPLAVFCAQIAADLDIITSTPPPQPDNFMKTEANKVLFPLSRSGANIWKARSVEDIRAALKAKATIAPSTFSEGNREKVLEARGRGSPEMA</sequence>
<evidence type="ECO:0000256" key="6">
    <source>
        <dbReference type="ARBA" id="ARBA00023065"/>
    </source>
</evidence>
<accession>A0A2B7YQQ5</accession>
<keyword evidence="2" id="KW-0813">Transport</keyword>
<evidence type="ECO:0000256" key="4">
    <source>
        <dbReference type="ARBA" id="ARBA00022692"/>
    </source>
</evidence>
<evidence type="ECO:0000256" key="8">
    <source>
        <dbReference type="SAM" id="MobiDB-lite"/>
    </source>
</evidence>
<feature type="transmembrane region" description="Helical" evidence="9">
    <location>
        <begin position="357"/>
        <end position="378"/>
    </location>
</feature>
<evidence type="ECO:0000313" key="10">
    <source>
        <dbReference type="EMBL" id="PGH23381.1"/>
    </source>
</evidence>
<feature type="transmembrane region" description="Helical" evidence="9">
    <location>
        <begin position="121"/>
        <end position="144"/>
    </location>
</feature>
<feature type="transmembrane region" description="Helical" evidence="9">
    <location>
        <begin position="97"/>
        <end position="115"/>
    </location>
</feature>
<comment type="caution">
    <text evidence="10">The sequence shown here is derived from an EMBL/GenBank/DDBJ whole genome shotgun (WGS) entry which is preliminary data.</text>
</comment>
<dbReference type="STRING" id="1447883.A0A2B7YQQ5"/>
<feature type="region of interest" description="Disordered" evidence="8">
    <location>
        <begin position="1"/>
        <end position="54"/>
    </location>
</feature>
<feature type="compositionally biased region" description="Basic and acidic residues" evidence="8">
    <location>
        <begin position="17"/>
        <end position="26"/>
    </location>
</feature>
<name>A0A2B7YQQ5_POLH7</name>
<dbReference type="InterPro" id="IPR044669">
    <property type="entry name" value="YneE/VCCN1/2-like"/>
</dbReference>
<keyword evidence="5 9" id="KW-1133">Transmembrane helix</keyword>
<evidence type="ECO:0000256" key="9">
    <source>
        <dbReference type="SAM" id="Phobius"/>
    </source>
</evidence>
<evidence type="ECO:0000256" key="7">
    <source>
        <dbReference type="ARBA" id="ARBA00023136"/>
    </source>
</evidence>
<dbReference type="GO" id="GO:0005254">
    <property type="term" value="F:chloride channel activity"/>
    <property type="evidence" value="ECO:0007669"/>
    <property type="project" value="InterPro"/>
</dbReference>
<keyword evidence="3" id="KW-1003">Cell membrane</keyword>
<evidence type="ECO:0000256" key="3">
    <source>
        <dbReference type="ARBA" id="ARBA00022475"/>
    </source>
</evidence>
<evidence type="ECO:0000256" key="2">
    <source>
        <dbReference type="ARBA" id="ARBA00022448"/>
    </source>
</evidence>
<reference evidence="10 11" key="1">
    <citation type="submission" date="2017-10" db="EMBL/GenBank/DDBJ databases">
        <title>Comparative genomics in systemic dimorphic fungi from Ajellomycetaceae.</title>
        <authorList>
            <person name="Munoz J.F."/>
            <person name="Mcewen J.G."/>
            <person name="Clay O.K."/>
            <person name="Cuomo C.A."/>
        </authorList>
    </citation>
    <scope>NUCLEOTIDE SEQUENCE [LARGE SCALE GENOMIC DNA]</scope>
    <source>
        <strain evidence="10 11">UAMH7299</strain>
    </source>
</reference>
<feature type="compositionally biased region" description="Polar residues" evidence="8">
    <location>
        <begin position="37"/>
        <end position="54"/>
    </location>
</feature>
<keyword evidence="6" id="KW-0406">Ion transport</keyword>
<keyword evidence="4 9" id="KW-0812">Transmembrane</keyword>
<dbReference type="AlphaFoldDB" id="A0A2B7YQQ5"/>
<dbReference type="PANTHER" id="PTHR33281">
    <property type="entry name" value="UPF0187 PROTEIN YNEE"/>
    <property type="match status" value="1"/>
</dbReference>
<dbReference type="Pfam" id="PF25539">
    <property type="entry name" value="Bestrophin_2"/>
    <property type="match status" value="1"/>
</dbReference>
<keyword evidence="7 9" id="KW-0472">Membrane</keyword>
<keyword evidence="11" id="KW-1185">Reference proteome</keyword>
<dbReference type="Proteomes" id="UP000224634">
    <property type="component" value="Unassembled WGS sequence"/>
</dbReference>
<dbReference type="EMBL" id="PDNA01000024">
    <property type="protein sequence ID" value="PGH23381.1"/>
    <property type="molecule type" value="Genomic_DNA"/>
</dbReference>
<evidence type="ECO:0000256" key="5">
    <source>
        <dbReference type="ARBA" id="ARBA00022989"/>
    </source>
</evidence>
<evidence type="ECO:0000256" key="1">
    <source>
        <dbReference type="ARBA" id="ARBA00004651"/>
    </source>
</evidence>
<dbReference type="GO" id="GO:0005886">
    <property type="term" value="C:plasma membrane"/>
    <property type="evidence" value="ECO:0007669"/>
    <property type="project" value="UniProtKB-SubCell"/>
</dbReference>
<organism evidence="10 11">
    <name type="scientific">Polytolypa hystricis (strain UAMH7299)</name>
    <dbReference type="NCBI Taxonomy" id="1447883"/>
    <lineage>
        <taxon>Eukaryota</taxon>
        <taxon>Fungi</taxon>
        <taxon>Dikarya</taxon>
        <taxon>Ascomycota</taxon>
        <taxon>Pezizomycotina</taxon>
        <taxon>Eurotiomycetes</taxon>
        <taxon>Eurotiomycetidae</taxon>
        <taxon>Onygenales</taxon>
        <taxon>Onygenales incertae sedis</taxon>
        <taxon>Polytolypa</taxon>
    </lineage>
</organism>
<dbReference type="OrthoDB" id="1368at2759"/>